<keyword evidence="1" id="KW-1133">Transmembrane helix</keyword>
<accession>A0ABT1MAX1</accession>
<keyword evidence="3" id="KW-1185">Reference proteome</keyword>
<dbReference type="RefSeq" id="WP_255063529.1">
    <property type="nucleotide sequence ID" value="NZ_JANDBD010000012.1"/>
</dbReference>
<evidence type="ECO:0000313" key="3">
    <source>
        <dbReference type="Proteomes" id="UP001651690"/>
    </source>
</evidence>
<sequence length="80" mass="8666">MELFGVIYGASALVTTALVFFLSKRFSDVQRPASVRFGLSVAAGVLWPLVVLGLLEFGSLVAYTKVAEETELDLDTRLVT</sequence>
<evidence type="ECO:0000313" key="2">
    <source>
        <dbReference type="EMBL" id="MCP9275685.1"/>
    </source>
</evidence>
<keyword evidence="1" id="KW-0812">Transmembrane</keyword>
<name>A0ABT1MAX1_9MYCO</name>
<comment type="caution">
    <text evidence="2">The sequence shown here is derived from an EMBL/GenBank/DDBJ whole genome shotgun (WGS) entry which is preliminary data.</text>
</comment>
<protein>
    <submittedName>
        <fullName evidence="2">Uncharacterized protein</fullName>
    </submittedName>
</protein>
<reference evidence="2 3" key="1">
    <citation type="submission" date="2022-06" db="EMBL/GenBank/DDBJ databases">
        <title>Mycolicibacterium sp. CAU 1645 isolated from seawater.</title>
        <authorList>
            <person name="Kim W."/>
        </authorList>
    </citation>
    <scope>NUCLEOTIDE SEQUENCE [LARGE SCALE GENOMIC DNA]</scope>
    <source>
        <strain evidence="2 3">CAU 1645</strain>
    </source>
</reference>
<dbReference type="EMBL" id="JANDBD010000012">
    <property type="protein sequence ID" value="MCP9275685.1"/>
    <property type="molecule type" value="Genomic_DNA"/>
</dbReference>
<feature type="transmembrane region" description="Helical" evidence="1">
    <location>
        <begin position="6"/>
        <end position="23"/>
    </location>
</feature>
<dbReference type="Proteomes" id="UP001651690">
    <property type="component" value="Unassembled WGS sequence"/>
</dbReference>
<keyword evidence="1" id="KW-0472">Membrane</keyword>
<feature type="transmembrane region" description="Helical" evidence="1">
    <location>
        <begin position="35"/>
        <end position="55"/>
    </location>
</feature>
<evidence type="ECO:0000256" key="1">
    <source>
        <dbReference type="SAM" id="Phobius"/>
    </source>
</evidence>
<organism evidence="2 3">
    <name type="scientific">Mycolicibacterium arenosum</name>
    <dbReference type="NCBI Taxonomy" id="2952157"/>
    <lineage>
        <taxon>Bacteria</taxon>
        <taxon>Bacillati</taxon>
        <taxon>Actinomycetota</taxon>
        <taxon>Actinomycetes</taxon>
        <taxon>Mycobacteriales</taxon>
        <taxon>Mycobacteriaceae</taxon>
        <taxon>Mycolicibacterium</taxon>
    </lineage>
</organism>
<gene>
    <name evidence="2" type="ORF">NM203_26195</name>
</gene>
<proteinExistence type="predicted"/>